<dbReference type="EMBL" id="CAJOBG010000399">
    <property type="protein sequence ID" value="CAF3809177.1"/>
    <property type="molecule type" value="Genomic_DNA"/>
</dbReference>
<dbReference type="Proteomes" id="UP000676336">
    <property type="component" value="Unassembled WGS sequence"/>
</dbReference>
<evidence type="ECO:0000313" key="4">
    <source>
        <dbReference type="EMBL" id="CAF2054691.1"/>
    </source>
</evidence>
<dbReference type="EMBL" id="CAJOBH010000116">
    <property type="protein sequence ID" value="CAF3761744.1"/>
    <property type="molecule type" value="Genomic_DNA"/>
</dbReference>
<feature type="chain" id="PRO_5035600609" evidence="1">
    <location>
        <begin position="28"/>
        <end position="183"/>
    </location>
</feature>
<evidence type="ECO:0000313" key="9">
    <source>
        <dbReference type="EMBL" id="CAF3850872.1"/>
    </source>
</evidence>
<gene>
    <name evidence="6" type="ORF">BYL167_LOCUS901</name>
    <name evidence="2" type="ORF">CJN711_LOCUS3409</name>
    <name evidence="8" type="ORF">GIL414_LOCUS3768</name>
    <name evidence="3" type="ORF">KQP761_LOCUS2764</name>
    <name evidence="4" type="ORF">MBJ925_LOCUS13817</name>
    <name evidence="7" type="ORF">OVN521_LOCUS4341</name>
    <name evidence="10" type="ORF">SMN809_LOCUS14225</name>
    <name evidence="9" type="ORF">UXM345_LOCUS7818</name>
    <name evidence="5" type="ORF">XDN619_LOCUS35655</name>
</gene>
<dbReference type="EMBL" id="CAJOBI010005814">
    <property type="protein sequence ID" value="CAF4043157.1"/>
    <property type="molecule type" value="Genomic_DNA"/>
</dbReference>
<dbReference type="EMBL" id="CAJNRE010006408">
    <property type="protein sequence ID" value="CAF2054691.1"/>
    <property type="molecule type" value="Genomic_DNA"/>
</dbReference>
<protein>
    <submittedName>
        <fullName evidence="2">Uncharacterized protein</fullName>
    </submittedName>
</protein>
<accession>A0A814IFX7</accession>
<dbReference type="EMBL" id="CAJNRG010018329">
    <property type="protein sequence ID" value="CAF2255527.1"/>
    <property type="molecule type" value="Genomic_DNA"/>
</dbReference>
<keyword evidence="12" id="KW-1185">Reference proteome</keyword>
<feature type="signal peptide" evidence="1">
    <location>
        <begin position="1"/>
        <end position="27"/>
    </location>
</feature>
<dbReference type="AlphaFoldDB" id="A0A814IFX7"/>
<dbReference type="EMBL" id="CAJNOW010000169">
    <property type="protein sequence ID" value="CAF1260365.1"/>
    <property type="molecule type" value="Genomic_DNA"/>
</dbReference>
<evidence type="ECO:0000313" key="12">
    <source>
        <dbReference type="Proteomes" id="UP000663866"/>
    </source>
</evidence>
<dbReference type="EMBL" id="CAJOBF010000661">
    <property type="protein sequence ID" value="CAF3850872.1"/>
    <property type="molecule type" value="Genomic_DNA"/>
</dbReference>
<dbReference type="Proteomes" id="UP000681720">
    <property type="component" value="Unassembled WGS sequence"/>
</dbReference>
<evidence type="ECO:0000313" key="3">
    <source>
        <dbReference type="EMBL" id="CAF1260365.1"/>
    </source>
</evidence>
<comment type="caution">
    <text evidence="2">The sequence shown here is derived from an EMBL/GenBank/DDBJ whole genome shotgun (WGS) entry which is preliminary data.</text>
</comment>
<dbReference type="Proteomes" id="UP000663855">
    <property type="component" value="Unassembled WGS sequence"/>
</dbReference>
<name>A0A814IFX7_9BILA</name>
<dbReference type="EMBL" id="CAJOBJ010000854">
    <property type="protein sequence ID" value="CAF3847534.1"/>
    <property type="molecule type" value="Genomic_DNA"/>
</dbReference>
<dbReference type="EMBL" id="CAJNOV010000438">
    <property type="protein sequence ID" value="CAF1023001.1"/>
    <property type="molecule type" value="Genomic_DNA"/>
</dbReference>
<dbReference type="OrthoDB" id="9991193at2759"/>
<dbReference type="Proteomes" id="UP000663866">
    <property type="component" value="Unassembled WGS sequence"/>
</dbReference>
<proteinExistence type="predicted"/>
<reference evidence="2" key="1">
    <citation type="submission" date="2021-02" db="EMBL/GenBank/DDBJ databases">
        <authorList>
            <person name="Nowell W R."/>
        </authorList>
    </citation>
    <scope>NUCLEOTIDE SEQUENCE</scope>
</reference>
<evidence type="ECO:0000313" key="8">
    <source>
        <dbReference type="EMBL" id="CAF3847534.1"/>
    </source>
</evidence>
<evidence type="ECO:0000313" key="11">
    <source>
        <dbReference type="Proteomes" id="UP000663855"/>
    </source>
</evidence>
<sequence>MSQSLKMFKSMIIFQYILIFLVTLNSGKPQETEDAASSPTAIFIKPKAIIMRRLNPLKLLFNVAHIPETSSYSVEWNFPLLKTILLESSYVTDEDKTLFIKEFINQVNDYANWSNEKHYELERFTEKYFNIYKSPDEFLPFNDCSALTYGLMNEMINDLQPNISERKRTEILERAAGRLCNSK</sequence>
<dbReference type="Proteomes" id="UP000681967">
    <property type="component" value="Unassembled WGS sequence"/>
</dbReference>
<evidence type="ECO:0000256" key="1">
    <source>
        <dbReference type="SAM" id="SignalP"/>
    </source>
</evidence>
<organism evidence="2 11">
    <name type="scientific">Rotaria magnacalcarata</name>
    <dbReference type="NCBI Taxonomy" id="392030"/>
    <lineage>
        <taxon>Eukaryota</taxon>
        <taxon>Metazoa</taxon>
        <taxon>Spiralia</taxon>
        <taxon>Gnathifera</taxon>
        <taxon>Rotifera</taxon>
        <taxon>Eurotatoria</taxon>
        <taxon>Bdelloidea</taxon>
        <taxon>Philodinida</taxon>
        <taxon>Philodinidae</taxon>
        <taxon>Rotaria</taxon>
    </lineage>
</organism>
<evidence type="ECO:0000313" key="10">
    <source>
        <dbReference type="EMBL" id="CAF4043157.1"/>
    </source>
</evidence>
<dbReference type="Proteomes" id="UP000663842">
    <property type="component" value="Unassembled WGS sequence"/>
</dbReference>
<keyword evidence="1" id="KW-0732">Signal</keyword>
<evidence type="ECO:0000313" key="7">
    <source>
        <dbReference type="EMBL" id="CAF3809177.1"/>
    </source>
</evidence>
<dbReference type="Proteomes" id="UP000663824">
    <property type="component" value="Unassembled WGS sequence"/>
</dbReference>
<evidence type="ECO:0000313" key="5">
    <source>
        <dbReference type="EMBL" id="CAF2255527.1"/>
    </source>
</evidence>
<evidence type="ECO:0000313" key="6">
    <source>
        <dbReference type="EMBL" id="CAF3761744.1"/>
    </source>
</evidence>
<dbReference type="Proteomes" id="UP000663834">
    <property type="component" value="Unassembled WGS sequence"/>
</dbReference>
<evidence type="ECO:0000313" key="2">
    <source>
        <dbReference type="EMBL" id="CAF1023001.1"/>
    </source>
</evidence>
<dbReference type="Proteomes" id="UP000663887">
    <property type="component" value="Unassembled WGS sequence"/>
</dbReference>